<gene>
    <name evidence="2" type="ORF">AMK59_8111</name>
</gene>
<dbReference type="AlphaFoldDB" id="A0A0T6AW24"/>
<dbReference type="Gene3D" id="3.30.710.10">
    <property type="entry name" value="Potassium Channel Kv1.1, Chain A"/>
    <property type="match status" value="1"/>
</dbReference>
<evidence type="ECO:0000313" key="2">
    <source>
        <dbReference type="EMBL" id="KRT79347.1"/>
    </source>
</evidence>
<feature type="domain" description="BTB" evidence="1">
    <location>
        <begin position="212"/>
        <end position="286"/>
    </location>
</feature>
<name>A0A0T6AW24_9SCAR</name>
<dbReference type="Proteomes" id="UP000051574">
    <property type="component" value="Unassembled WGS sequence"/>
</dbReference>
<dbReference type="InterPro" id="IPR000210">
    <property type="entry name" value="BTB/POZ_dom"/>
</dbReference>
<keyword evidence="3" id="KW-1185">Reference proteome</keyword>
<dbReference type="Pfam" id="PF00651">
    <property type="entry name" value="BTB"/>
    <property type="match status" value="1"/>
</dbReference>
<dbReference type="InterPro" id="IPR011333">
    <property type="entry name" value="SKP1/BTB/POZ_sf"/>
</dbReference>
<sequence>MEYSMISFLISVSDMSTLSKTKKSSKTKIPLDPFVGSIHEELEAPVTSEIVFRKIWTIRKFRKTISRRELVDSPDFRCSVNGVTTYWNMSIRFWKGPNGKKITNPLVLCLNFTGSETDKLGQARVRFQFGTWNADIKHWECCPISNVVINLENKHELHSIGFETLKIADRHITSDKDLSIMVKIQVIHSEEDRCSLSQDLSRILNLESQEFTDTIVECTEEEECKTFNAHSFLIKVRSPVLSMRLRKNNDEINQNICYKLDLRDLSYNTAQELFRYIYTDKVDNAELHANKLLPISTRFDIPGLTALCVRALVESLKPNNVASILILADQCNCETLRKAALHYCEESEEIKGNVHIGSSLAWRVMEMVNPDLFLEACESLGSSSSNLSSGGDSSD</sequence>
<dbReference type="OrthoDB" id="6359816at2759"/>
<dbReference type="PANTHER" id="PTHR24413">
    <property type="entry name" value="SPECKLE-TYPE POZ PROTEIN"/>
    <property type="match status" value="1"/>
</dbReference>
<proteinExistence type="predicted"/>
<dbReference type="EMBL" id="LJIG01022668">
    <property type="protein sequence ID" value="KRT79347.1"/>
    <property type="molecule type" value="Genomic_DNA"/>
</dbReference>
<dbReference type="SMART" id="SM00225">
    <property type="entry name" value="BTB"/>
    <property type="match status" value="1"/>
</dbReference>
<dbReference type="SUPFAM" id="SSF54695">
    <property type="entry name" value="POZ domain"/>
    <property type="match status" value="1"/>
</dbReference>
<reference evidence="2 3" key="1">
    <citation type="submission" date="2015-09" db="EMBL/GenBank/DDBJ databases">
        <title>Draft genome of the scarab beetle Oryctes borbonicus.</title>
        <authorList>
            <person name="Meyer J.M."/>
            <person name="Markov G.V."/>
            <person name="Baskaran P."/>
            <person name="Herrmann M."/>
            <person name="Sommer R.J."/>
            <person name="Roedelsperger C."/>
        </authorList>
    </citation>
    <scope>NUCLEOTIDE SEQUENCE [LARGE SCALE GENOMIC DNA]</scope>
    <source>
        <strain evidence="2">OB123</strain>
        <tissue evidence="2">Whole animal</tissue>
    </source>
</reference>
<comment type="caution">
    <text evidence="2">The sequence shown here is derived from an EMBL/GenBank/DDBJ whole genome shotgun (WGS) entry which is preliminary data.</text>
</comment>
<evidence type="ECO:0000313" key="3">
    <source>
        <dbReference type="Proteomes" id="UP000051574"/>
    </source>
</evidence>
<organism evidence="2 3">
    <name type="scientific">Oryctes borbonicus</name>
    <dbReference type="NCBI Taxonomy" id="1629725"/>
    <lineage>
        <taxon>Eukaryota</taxon>
        <taxon>Metazoa</taxon>
        <taxon>Ecdysozoa</taxon>
        <taxon>Arthropoda</taxon>
        <taxon>Hexapoda</taxon>
        <taxon>Insecta</taxon>
        <taxon>Pterygota</taxon>
        <taxon>Neoptera</taxon>
        <taxon>Endopterygota</taxon>
        <taxon>Coleoptera</taxon>
        <taxon>Polyphaga</taxon>
        <taxon>Scarabaeiformia</taxon>
        <taxon>Scarabaeidae</taxon>
        <taxon>Dynastinae</taxon>
        <taxon>Oryctes</taxon>
    </lineage>
</organism>
<accession>A0A0T6AW24</accession>
<protein>
    <submittedName>
        <fullName evidence="2">BTB domain-containing protein</fullName>
    </submittedName>
</protein>
<evidence type="ECO:0000259" key="1">
    <source>
        <dbReference type="PROSITE" id="PS50097"/>
    </source>
</evidence>
<dbReference type="PROSITE" id="PS50097">
    <property type="entry name" value="BTB"/>
    <property type="match status" value="1"/>
</dbReference>